<keyword evidence="2" id="KW-1185">Reference proteome</keyword>
<dbReference type="EMBL" id="CM044708">
    <property type="protein sequence ID" value="KAI5650115.1"/>
    <property type="molecule type" value="Genomic_DNA"/>
</dbReference>
<comment type="caution">
    <text evidence="1">The sequence shown here is derived from an EMBL/GenBank/DDBJ whole genome shotgun (WGS) entry which is preliminary data.</text>
</comment>
<name>A0ACB9ZRS1_CATRO</name>
<organism evidence="1 2">
    <name type="scientific">Catharanthus roseus</name>
    <name type="common">Madagascar periwinkle</name>
    <name type="synonym">Vinca rosea</name>
    <dbReference type="NCBI Taxonomy" id="4058"/>
    <lineage>
        <taxon>Eukaryota</taxon>
        <taxon>Viridiplantae</taxon>
        <taxon>Streptophyta</taxon>
        <taxon>Embryophyta</taxon>
        <taxon>Tracheophyta</taxon>
        <taxon>Spermatophyta</taxon>
        <taxon>Magnoliopsida</taxon>
        <taxon>eudicotyledons</taxon>
        <taxon>Gunneridae</taxon>
        <taxon>Pentapetalae</taxon>
        <taxon>asterids</taxon>
        <taxon>lamiids</taxon>
        <taxon>Gentianales</taxon>
        <taxon>Apocynaceae</taxon>
        <taxon>Rauvolfioideae</taxon>
        <taxon>Vinceae</taxon>
        <taxon>Catharanthinae</taxon>
        <taxon>Catharanthus</taxon>
    </lineage>
</organism>
<proteinExistence type="predicted"/>
<sequence length="151" mass="17227">MKRRLEWTNDERKSTQANAKALTTIFADGIALKTEHNSSNATSYSEKEVMMLTRAFESFFVELRKHPNLNGGSRITTGIGNALIKDTNSNETLAFNVVIDLEDTSIHNDHNVDSDDDSIYSDEEVPYKELQDKYSLLYTKWVGNVKLYQEL</sequence>
<accession>A0ACB9ZRS1</accession>
<gene>
    <name evidence="1" type="ORF">M9H77_36120</name>
</gene>
<reference evidence="2" key="1">
    <citation type="journal article" date="2023" name="Nat. Plants">
        <title>Single-cell RNA sequencing provides a high-resolution roadmap for understanding the multicellular compartmentation of specialized metabolism.</title>
        <authorList>
            <person name="Sun S."/>
            <person name="Shen X."/>
            <person name="Li Y."/>
            <person name="Li Y."/>
            <person name="Wang S."/>
            <person name="Li R."/>
            <person name="Zhang H."/>
            <person name="Shen G."/>
            <person name="Guo B."/>
            <person name="Wei J."/>
            <person name="Xu J."/>
            <person name="St-Pierre B."/>
            <person name="Chen S."/>
            <person name="Sun C."/>
        </authorList>
    </citation>
    <scope>NUCLEOTIDE SEQUENCE [LARGE SCALE GENOMIC DNA]</scope>
</reference>
<evidence type="ECO:0000313" key="2">
    <source>
        <dbReference type="Proteomes" id="UP001060085"/>
    </source>
</evidence>
<evidence type="ECO:0000313" key="1">
    <source>
        <dbReference type="EMBL" id="KAI5650115.1"/>
    </source>
</evidence>
<protein>
    <submittedName>
        <fullName evidence="1">Uncharacterized protein</fullName>
    </submittedName>
</protein>
<dbReference type="Proteomes" id="UP001060085">
    <property type="component" value="Linkage Group LG08"/>
</dbReference>